<keyword evidence="4" id="KW-0479">Metal-binding</keyword>
<dbReference type="Gene3D" id="2.40.30.10">
    <property type="entry name" value="Translation factors"/>
    <property type="match status" value="1"/>
</dbReference>
<dbReference type="PROSITE" id="PS51384">
    <property type="entry name" value="FAD_FR"/>
    <property type="match status" value="1"/>
</dbReference>
<dbReference type="CDD" id="cd06184">
    <property type="entry name" value="flavohem_like_fad_nad_binding"/>
    <property type="match status" value="1"/>
</dbReference>
<dbReference type="InterPro" id="IPR017927">
    <property type="entry name" value="FAD-bd_FR_type"/>
</dbReference>
<comment type="cofactor">
    <cofactor evidence="1">
        <name>FAD</name>
        <dbReference type="ChEBI" id="CHEBI:57692"/>
    </cofactor>
</comment>
<evidence type="ECO:0000256" key="3">
    <source>
        <dbReference type="ARBA" id="ARBA00022714"/>
    </source>
</evidence>
<dbReference type="PANTHER" id="PTHR47354:SF8">
    <property type="entry name" value="1,2-PHENYLACETYL-COA EPOXIDASE, SUBUNIT E"/>
    <property type="match status" value="1"/>
</dbReference>
<evidence type="ECO:0000256" key="2">
    <source>
        <dbReference type="ARBA" id="ARBA00022630"/>
    </source>
</evidence>
<keyword evidence="9" id="KW-1133">Transmembrane helix</keyword>
<dbReference type="SUPFAM" id="SSF54292">
    <property type="entry name" value="2Fe-2S ferredoxin-like"/>
    <property type="match status" value="1"/>
</dbReference>
<evidence type="ECO:0000256" key="8">
    <source>
        <dbReference type="ARBA" id="ARBA00023014"/>
    </source>
</evidence>
<dbReference type="PANTHER" id="PTHR47354">
    <property type="entry name" value="NADH OXIDOREDUCTASE HCR"/>
    <property type="match status" value="1"/>
</dbReference>
<accession>A4U5G1</accession>
<evidence type="ECO:0000256" key="6">
    <source>
        <dbReference type="ARBA" id="ARBA00023002"/>
    </source>
</evidence>
<dbReference type="InterPro" id="IPR006058">
    <property type="entry name" value="2Fe2S_fd_BS"/>
</dbReference>
<evidence type="ECO:0000259" key="10">
    <source>
        <dbReference type="PROSITE" id="PS51085"/>
    </source>
</evidence>
<dbReference type="InterPro" id="IPR050415">
    <property type="entry name" value="MRET"/>
</dbReference>
<keyword evidence="7" id="KW-0408">Iron</keyword>
<dbReference type="GO" id="GO:0050660">
    <property type="term" value="F:flavin adenine dinucleotide binding"/>
    <property type="evidence" value="ECO:0007669"/>
    <property type="project" value="TreeGrafter"/>
</dbReference>
<feature type="domain" description="FAD-binding FR-type" evidence="11">
    <location>
        <begin position="63"/>
        <end position="179"/>
    </location>
</feature>
<evidence type="ECO:0000256" key="7">
    <source>
        <dbReference type="ARBA" id="ARBA00023004"/>
    </source>
</evidence>
<organism evidence="12">
    <name type="scientific">Magnetospirillum gryphiswaldense</name>
    <dbReference type="NCBI Taxonomy" id="55518"/>
    <lineage>
        <taxon>Bacteria</taxon>
        <taxon>Pseudomonadati</taxon>
        <taxon>Pseudomonadota</taxon>
        <taxon>Alphaproteobacteria</taxon>
        <taxon>Rhodospirillales</taxon>
        <taxon>Rhodospirillaceae</taxon>
        <taxon>Magnetospirillum</taxon>
    </lineage>
</organism>
<keyword evidence="8" id="KW-0411">Iron-sulfur</keyword>
<dbReference type="CDD" id="cd00207">
    <property type="entry name" value="fer2"/>
    <property type="match status" value="1"/>
</dbReference>
<dbReference type="GO" id="GO:0051537">
    <property type="term" value="F:2 iron, 2 sulfur cluster binding"/>
    <property type="evidence" value="ECO:0007669"/>
    <property type="project" value="UniProtKB-KW"/>
</dbReference>
<dbReference type="InterPro" id="IPR039261">
    <property type="entry name" value="FNR_nucleotide-bd"/>
</dbReference>
<dbReference type="InterPro" id="IPR008333">
    <property type="entry name" value="Cbr1-like_FAD-bd_dom"/>
</dbReference>
<protein>
    <submittedName>
        <fullName evidence="12">Flavohemoprotein</fullName>
    </submittedName>
</protein>
<feature type="domain" description="2Fe-2S ferredoxin-type" evidence="10">
    <location>
        <begin position="337"/>
        <end position="417"/>
    </location>
</feature>
<dbReference type="GO" id="GO:0046872">
    <property type="term" value="F:metal ion binding"/>
    <property type="evidence" value="ECO:0007669"/>
    <property type="project" value="UniProtKB-KW"/>
</dbReference>
<dbReference type="SUPFAM" id="SSF52343">
    <property type="entry name" value="Ferredoxin reductase-like, C-terminal NADP-linked domain"/>
    <property type="match status" value="1"/>
</dbReference>
<keyword evidence="9" id="KW-0812">Transmembrane</keyword>
<gene>
    <name evidence="12" type="primary">hmp</name>
    <name evidence="12" type="ORF">MGR_4186</name>
</gene>
<dbReference type="EMBL" id="CU459003">
    <property type="protein sequence ID" value="CAM78118.1"/>
    <property type="molecule type" value="Genomic_DNA"/>
</dbReference>
<evidence type="ECO:0000256" key="5">
    <source>
        <dbReference type="ARBA" id="ARBA00022827"/>
    </source>
</evidence>
<dbReference type="Pfam" id="PF00111">
    <property type="entry name" value="Fer2"/>
    <property type="match status" value="1"/>
</dbReference>
<dbReference type="GO" id="GO:0016491">
    <property type="term" value="F:oxidoreductase activity"/>
    <property type="evidence" value="ECO:0007669"/>
    <property type="project" value="UniProtKB-KW"/>
</dbReference>
<evidence type="ECO:0000256" key="4">
    <source>
        <dbReference type="ARBA" id="ARBA00022723"/>
    </source>
</evidence>
<keyword evidence="9" id="KW-0472">Membrane</keyword>
<dbReference type="RefSeq" id="WP_106001368.1">
    <property type="nucleotide sequence ID" value="NZ_CP027527.1"/>
</dbReference>
<sequence>MTAGGLFALIVVAIVLQVGIAALVAFVRHWRVYVELKGRVSNGVTEAAPPVRQPAPQTPAAWSDYRPFRVRSKAFEDRARSVCSFVLEPADGGAVPNFLPGQFLTFRLNISGQATPTVRCYSLSDRSGGDAYRVSIKRAPAPDGHPDIPSGLSSNHFHDHVREGDILEVKAPSGRFLLDPKGPGPVVLVAGGIGVTPMVSMAAACLHENPGREVWFFYGVRDGAEEVFAAPLREWAARHPCFHLHVCHSRPAADEVEGRDYHHCGYVDIALLRRVLPLKSFDFYVCGPRAMMESLVPALLEWGVPTTRVHYEAFGPASLPRLDTPPAPEPAASAQPLSVTFAGSGRQVVWTGGSLLDLAEANGIAVDSGCRAGGCGMCQTRVEEGEVDYEHSPDFDPEPGTCLLCVGRPRTNLVLGM</sequence>
<dbReference type="Gene3D" id="3.10.20.30">
    <property type="match status" value="1"/>
</dbReference>
<keyword evidence="3" id="KW-0001">2Fe-2S</keyword>
<dbReference type="SUPFAM" id="SSF63380">
    <property type="entry name" value="Riboflavin synthase domain-like"/>
    <property type="match status" value="1"/>
</dbReference>
<evidence type="ECO:0000256" key="1">
    <source>
        <dbReference type="ARBA" id="ARBA00001974"/>
    </source>
</evidence>
<dbReference type="PRINTS" id="PR00406">
    <property type="entry name" value="CYTB5RDTASE"/>
</dbReference>
<proteinExistence type="predicted"/>
<evidence type="ECO:0000259" key="11">
    <source>
        <dbReference type="PROSITE" id="PS51384"/>
    </source>
</evidence>
<feature type="transmembrane region" description="Helical" evidence="9">
    <location>
        <begin position="6"/>
        <end position="27"/>
    </location>
</feature>
<dbReference type="AlphaFoldDB" id="A4U5G1"/>
<dbReference type="InterPro" id="IPR012675">
    <property type="entry name" value="Beta-grasp_dom_sf"/>
</dbReference>
<dbReference type="InterPro" id="IPR017938">
    <property type="entry name" value="Riboflavin_synthase-like_b-brl"/>
</dbReference>
<evidence type="ECO:0000256" key="9">
    <source>
        <dbReference type="SAM" id="Phobius"/>
    </source>
</evidence>
<name>A4U5G1_9PROT</name>
<dbReference type="Pfam" id="PF00970">
    <property type="entry name" value="FAD_binding_6"/>
    <property type="match status" value="1"/>
</dbReference>
<dbReference type="PROSITE" id="PS00197">
    <property type="entry name" value="2FE2S_FER_1"/>
    <property type="match status" value="1"/>
</dbReference>
<evidence type="ECO:0000313" key="12">
    <source>
        <dbReference type="EMBL" id="CAM78118.1"/>
    </source>
</evidence>
<keyword evidence="5" id="KW-0274">FAD</keyword>
<dbReference type="InterPro" id="IPR001041">
    <property type="entry name" value="2Fe-2S_ferredoxin-type"/>
</dbReference>
<dbReference type="Pfam" id="PF00175">
    <property type="entry name" value="NAD_binding_1"/>
    <property type="match status" value="1"/>
</dbReference>
<keyword evidence="2" id="KW-0285">Flavoprotein</keyword>
<dbReference type="Gene3D" id="3.40.50.80">
    <property type="entry name" value="Nucleotide-binding domain of ferredoxin-NADP reductase (FNR) module"/>
    <property type="match status" value="1"/>
</dbReference>
<keyword evidence="6" id="KW-0560">Oxidoreductase</keyword>
<dbReference type="InterPro" id="IPR036010">
    <property type="entry name" value="2Fe-2S_ferredoxin-like_sf"/>
</dbReference>
<dbReference type="InterPro" id="IPR001433">
    <property type="entry name" value="OxRdtase_FAD/NAD-bd"/>
</dbReference>
<reference evidence="12" key="1">
    <citation type="journal article" date="2007" name="J. Bacteriol.">
        <title>Comparative genome analysis of four magnetotactic bacteria reveals a complex set of group-specific genes implicated in magnetosome biomineralization and function.</title>
        <authorList>
            <person name="Richter M."/>
            <person name="Kube M."/>
            <person name="Bazylinski D.A."/>
            <person name="Lombardot T."/>
            <person name="Gloeckner F.O."/>
            <person name="Reinhardt R."/>
            <person name="Schueler D."/>
        </authorList>
    </citation>
    <scope>NUCLEOTIDE SEQUENCE</scope>
    <source>
        <strain evidence="12">MSR-1</strain>
    </source>
</reference>
<dbReference type="PROSITE" id="PS51085">
    <property type="entry name" value="2FE2S_FER_2"/>
    <property type="match status" value="1"/>
</dbReference>